<dbReference type="Pfam" id="PF21221">
    <property type="entry name" value="B_lactamase-like_C"/>
    <property type="match status" value="1"/>
</dbReference>
<dbReference type="InterPro" id="IPR050662">
    <property type="entry name" value="Sec-metab_biosynth-thioest"/>
</dbReference>
<dbReference type="Gene3D" id="1.10.10.10">
    <property type="entry name" value="Winged helix-like DNA-binding domain superfamily/Winged helix DNA-binding domain"/>
    <property type="match status" value="1"/>
</dbReference>
<proteinExistence type="predicted"/>
<reference evidence="4" key="1">
    <citation type="submission" date="2016-10" db="EMBL/GenBank/DDBJ databases">
        <authorList>
            <person name="Varghese N."/>
            <person name="Submissions S."/>
        </authorList>
    </citation>
    <scope>NUCLEOTIDE SEQUENCE [LARGE SCALE GENOMIC DNA]</scope>
    <source>
        <strain evidence="4">LMG 24000</strain>
    </source>
</reference>
<evidence type="ECO:0000313" key="3">
    <source>
        <dbReference type="EMBL" id="SEA41630.1"/>
    </source>
</evidence>
<gene>
    <name evidence="3" type="ORF">SAMN05192564_1011402</name>
</gene>
<dbReference type="EMBL" id="FNRQ01000001">
    <property type="protein sequence ID" value="SEA41630.1"/>
    <property type="molecule type" value="Genomic_DNA"/>
</dbReference>
<evidence type="ECO:0000313" key="4">
    <source>
        <dbReference type="Proteomes" id="UP000198638"/>
    </source>
</evidence>
<feature type="region of interest" description="Disordered" evidence="1">
    <location>
        <begin position="1"/>
        <end position="20"/>
    </location>
</feature>
<dbReference type="PANTHER" id="PTHR23131:SF4">
    <property type="entry name" value="METALLO-BETA-LACTAMASE SUPERFAMILY POTEIN"/>
    <property type="match status" value="1"/>
</dbReference>
<dbReference type="RefSeq" id="WP_090530784.1">
    <property type="nucleotide sequence ID" value="NZ_FNRQ01000001.1"/>
</dbReference>
<dbReference type="InterPro" id="IPR036388">
    <property type="entry name" value="WH-like_DNA-bd_sf"/>
</dbReference>
<dbReference type="AlphaFoldDB" id="A0A1H4B0H7"/>
<protein>
    <submittedName>
        <fullName evidence="3">Glyoxylase, beta-lactamase superfamily II</fullName>
    </submittedName>
</protein>
<dbReference type="InterPro" id="IPR001279">
    <property type="entry name" value="Metallo-B-lactamas"/>
</dbReference>
<dbReference type="Pfam" id="PF00753">
    <property type="entry name" value="Lactamase_B"/>
    <property type="match status" value="1"/>
</dbReference>
<accession>A0A1H4B0H7</accession>
<evidence type="ECO:0000256" key="1">
    <source>
        <dbReference type="SAM" id="MobiDB-lite"/>
    </source>
</evidence>
<feature type="compositionally biased region" description="Polar residues" evidence="1">
    <location>
        <begin position="1"/>
        <end position="11"/>
    </location>
</feature>
<dbReference type="PANTHER" id="PTHR23131">
    <property type="entry name" value="ENDORIBONUCLEASE LACTB2"/>
    <property type="match status" value="1"/>
</dbReference>
<dbReference type="Proteomes" id="UP000198638">
    <property type="component" value="Unassembled WGS sequence"/>
</dbReference>
<organism evidence="3 4">
    <name type="scientific">Paraburkholderia sartisoli</name>
    <dbReference type="NCBI Taxonomy" id="83784"/>
    <lineage>
        <taxon>Bacteria</taxon>
        <taxon>Pseudomonadati</taxon>
        <taxon>Pseudomonadota</taxon>
        <taxon>Betaproteobacteria</taxon>
        <taxon>Burkholderiales</taxon>
        <taxon>Burkholderiaceae</taxon>
        <taxon>Paraburkholderia</taxon>
    </lineage>
</organism>
<dbReference type="STRING" id="83784.SAMN05192564_1011402"/>
<evidence type="ECO:0000259" key="2">
    <source>
        <dbReference type="SMART" id="SM00849"/>
    </source>
</evidence>
<sequence length="352" mass="39016">MTDANPQNANGRLTYPFGTPPARGEAREIAPGVRWMSLALPVSLGHINVWAVEEADGHALIDTGLGNDDNVEAWRALLEGPLARGVTRVIVTHLHPDHVGMAGWLTRNQRRRLWMTRTEYLQCRMLAADTGHPAPDDAIAFYRRAGWDDATLETYRRRFGTFGRLIYPLPASYRRIRDREVIEIGGRSWEVVVGAGHTPEHACLYCPSLKLFVSGDQVLPRISSNVSVLPSEPDADPLAEWLASLDAIGRRVPEDVLVLPAHNEPFVGLHVRLTQLAAKQQLALERLHVALREPQRAVDTFSTLFGRAIESSDASTYGLATGESIAHLNYLVNRGLAEVHESHDGVAWYRAV</sequence>
<dbReference type="InterPro" id="IPR048933">
    <property type="entry name" value="B_lactamase-like_C"/>
</dbReference>
<dbReference type="SMART" id="SM00849">
    <property type="entry name" value="Lactamase_B"/>
    <property type="match status" value="1"/>
</dbReference>
<dbReference type="InterPro" id="IPR036866">
    <property type="entry name" value="RibonucZ/Hydroxyglut_hydro"/>
</dbReference>
<keyword evidence="4" id="KW-1185">Reference proteome</keyword>
<dbReference type="SUPFAM" id="SSF56281">
    <property type="entry name" value="Metallo-hydrolase/oxidoreductase"/>
    <property type="match status" value="1"/>
</dbReference>
<name>A0A1H4B0H7_9BURK</name>
<dbReference type="Gene3D" id="3.60.15.10">
    <property type="entry name" value="Ribonuclease Z/Hydroxyacylglutathione hydrolase-like"/>
    <property type="match status" value="1"/>
</dbReference>
<dbReference type="OrthoDB" id="2971563at2"/>
<feature type="domain" description="Metallo-beta-lactamase" evidence="2">
    <location>
        <begin position="46"/>
        <end position="262"/>
    </location>
</feature>